<dbReference type="Proteomes" id="UP001278766">
    <property type="component" value="Unassembled WGS sequence"/>
</dbReference>
<dbReference type="AlphaFoldDB" id="A0AAE0HF87"/>
<reference evidence="2" key="1">
    <citation type="journal article" date="2023" name="Mol. Phylogenet. Evol.">
        <title>Genome-scale phylogeny and comparative genomics of the fungal order Sordariales.</title>
        <authorList>
            <person name="Hensen N."/>
            <person name="Bonometti L."/>
            <person name="Westerberg I."/>
            <person name="Brannstrom I.O."/>
            <person name="Guillou S."/>
            <person name="Cros-Aarteil S."/>
            <person name="Calhoun S."/>
            <person name="Haridas S."/>
            <person name="Kuo A."/>
            <person name="Mondo S."/>
            <person name="Pangilinan J."/>
            <person name="Riley R."/>
            <person name="LaButti K."/>
            <person name="Andreopoulos B."/>
            <person name="Lipzen A."/>
            <person name="Chen C."/>
            <person name="Yan M."/>
            <person name="Daum C."/>
            <person name="Ng V."/>
            <person name="Clum A."/>
            <person name="Steindorff A."/>
            <person name="Ohm R.A."/>
            <person name="Martin F."/>
            <person name="Silar P."/>
            <person name="Natvig D.O."/>
            <person name="Lalanne C."/>
            <person name="Gautier V."/>
            <person name="Ament-Velasquez S.L."/>
            <person name="Kruys A."/>
            <person name="Hutchinson M.I."/>
            <person name="Powell A.J."/>
            <person name="Barry K."/>
            <person name="Miller A.N."/>
            <person name="Grigoriev I.V."/>
            <person name="Debuchy R."/>
            <person name="Gladieux P."/>
            <person name="Hiltunen Thoren M."/>
            <person name="Johannesson H."/>
        </authorList>
    </citation>
    <scope>NUCLEOTIDE SEQUENCE</scope>
    <source>
        <strain evidence="2">CBS 168.71</strain>
    </source>
</reference>
<organism evidence="2 3">
    <name type="scientific">Chaetomium fimeti</name>
    <dbReference type="NCBI Taxonomy" id="1854472"/>
    <lineage>
        <taxon>Eukaryota</taxon>
        <taxon>Fungi</taxon>
        <taxon>Dikarya</taxon>
        <taxon>Ascomycota</taxon>
        <taxon>Pezizomycotina</taxon>
        <taxon>Sordariomycetes</taxon>
        <taxon>Sordariomycetidae</taxon>
        <taxon>Sordariales</taxon>
        <taxon>Chaetomiaceae</taxon>
        <taxon>Chaetomium</taxon>
    </lineage>
</organism>
<dbReference type="RefSeq" id="XP_062658743.1">
    <property type="nucleotide sequence ID" value="XM_062798292.1"/>
</dbReference>
<dbReference type="GeneID" id="87835240"/>
<evidence type="ECO:0008006" key="4">
    <source>
        <dbReference type="Google" id="ProtNLM"/>
    </source>
</evidence>
<dbReference type="EMBL" id="JAUEPN010000004">
    <property type="protein sequence ID" value="KAK3295229.1"/>
    <property type="molecule type" value="Genomic_DNA"/>
</dbReference>
<dbReference type="InterPro" id="IPR029063">
    <property type="entry name" value="SAM-dependent_MTases_sf"/>
</dbReference>
<feature type="compositionally biased region" description="Basic and acidic residues" evidence="1">
    <location>
        <begin position="13"/>
        <end position="27"/>
    </location>
</feature>
<keyword evidence="3" id="KW-1185">Reference proteome</keyword>
<feature type="region of interest" description="Disordered" evidence="1">
    <location>
        <begin position="1"/>
        <end position="38"/>
    </location>
</feature>
<sequence>MTAVAELTSRLTGHGDGDVRGDSHDQENGYDAGQYHDPKITGATIGQVYDSYADSYEDGAEETRQRTFQRDVFNRFPHHGFTLDLGCGTGGAGMLIRQSPLNSSSASGNVGGPGDASTRPNVYVHGVDVSARMLNRPWCVRYYDSTQRGLIQDVLMDPDAAWLQHAVRTGAAESGGLSAGPVVDHITCFGALHFLDPSQFEAVLSRVFVLARRSVMFDIDDFCPFYMQHVLENLGEGFRNYNHMAAYRKFGTPPGWAKVAEEEAVLYRMENCGVDVRGVLVRFERVD</sequence>
<comment type="caution">
    <text evidence="2">The sequence shown here is derived from an EMBL/GenBank/DDBJ whole genome shotgun (WGS) entry which is preliminary data.</text>
</comment>
<protein>
    <recommendedName>
        <fullName evidence="4">Methyltransferase domain-containing protein</fullName>
    </recommendedName>
</protein>
<evidence type="ECO:0000313" key="2">
    <source>
        <dbReference type="EMBL" id="KAK3295229.1"/>
    </source>
</evidence>
<evidence type="ECO:0000256" key="1">
    <source>
        <dbReference type="SAM" id="MobiDB-lite"/>
    </source>
</evidence>
<name>A0AAE0HF87_9PEZI</name>
<accession>A0AAE0HF87</accession>
<evidence type="ECO:0000313" key="3">
    <source>
        <dbReference type="Proteomes" id="UP001278766"/>
    </source>
</evidence>
<gene>
    <name evidence="2" type="ORF">B0H64DRAFT_142509</name>
</gene>
<reference evidence="2" key="2">
    <citation type="submission" date="2023-06" db="EMBL/GenBank/DDBJ databases">
        <authorList>
            <consortium name="Lawrence Berkeley National Laboratory"/>
            <person name="Haridas S."/>
            <person name="Hensen N."/>
            <person name="Bonometti L."/>
            <person name="Westerberg I."/>
            <person name="Brannstrom I.O."/>
            <person name="Guillou S."/>
            <person name="Cros-Aarteil S."/>
            <person name="Calhoun S."/>
            <person name="Kuo A."/>
            <person name="Mondo S."/>
            <person name="Pangilinan J."/>
            <person name="Riley R."/>
            <person name="Labutti K."/>
            <person name="Andreopoulos B."/>
            <person name="Lipzen A."/>
            <person name="Chen C."/>
            <person name="Yanf M."/>
            <person name="Daum C."/>
            <person name="Ng V."/>
            <person name="Clum A."/>
            <person name="Steindorff A."/>
            <person name="Ohm R."/>
            <person name="Martin F."/>
            <person name="Silar P."/>
            <person name="Natvig D."/>
            <person name="Lalanne C."/>
            <person name="Gautier V."/>
            <person name="Ament-Velasquez S.L."/>
            <person name="Kruys A."/>
            <person name="Hutchinson M.I."/>
            <person name="Powell A.J."/>
            <person name="Barry K."/>
            <person name="Miller A.N."/>
            <person name="Grigoriev I.V."/>
            <person name="Debuchy R."/>
            <person name="Gladieux P."/>
            <person name="Thoren M.H."/>
            <person name="Johannesson H."/>
        </authorList>
    </citation>
    <scope>NUCLEOTIDE SEQUENCE</scope>
    <source>
        <strain evidence="2">CBS 168.71</strain>
    </source>
</reference>
<dbReference type="Gene3D" id="3.40.50.150">
    <property type="entry name" value="Vaccinia Virus protein VP39"/>
    <property type="match status" value="1"/>
</dbReference>
<dbReference type="SUPFAM" id="SSF53335">
    <property type="entry name" value="S-adenosyl-L-methionine-dependent methyltransferases"/>
    <property type="match status" value="1"/>
</dbReference>
<proteinExistence type="predicted"/>